<keyword evidence="1" id="KW-0472">Membrane</keyword>
<organism evidence="2 3">
    <name type="scientific">Datura stramonium</name>
    <name type="common">Jimsonweed</name>
    <name type="synonym">Common thornapple</name>
    <dbReference type="NCBI Taxonomy" id="4076"/>
    <lineage>
        <taxon>Eukaryota</taxon>
        <taxon>Viridiplantae</taxon>
        <taxon>Streptophyta</taxon>
        <taxon>Embryophyta</taxon>
        <taxon>Tracheophyta</taxon>
        <taxon>Spermatophyta</taxon>
        <taxon>Magnoliopsida</taxon>
        <taxon>eudicotyledons</taxon>
        <taxon>Gunneridae</taxon>
        <taxon>Pentapetalae</taxon>
        <taxon>asterids</taxon>
        <taxon>lamiids</taxon>
        <taxon>Solanales</taxon>
        <taxon>Solanaceae</taxon>
        <taxon>Solanoideae</taxon>
        <taxon>Datureae</taxon>
        <taxon>Datura</taxon>
    </lineage>
</organism>
<evidence type="ECO:0000313" key="3">
    <source>
        <dbReference type="Proteomes" id="UP000823775"/>
    </source>
</evidence>
<dbReference type="EMBL" id="JACEIK010000020">
    <property type="protein sequence ID" value="MCD7446744.1"/>
    <property type="molecule type" value="Genomic_DNA"/>
</dbReference>
<dbReference type="Proteomes" id="UP000823775">
    <property type="component" value="Unassembled WGS sequence"/>
</dbReference>
<sequence>MSSCPSNIASNSTISNFDEHRWIIQIRRTLDEEVLEEDTEIPVTIFNVPKSLILSDPDSYIPQLVAIGPYHYWRTELYDMERYKLSAAKRTQKHLENLKLQHLVEHLIKFEHRIRCSYHKYLNFNGETLAWMMAVDASFLLEFLHIYSIKEGKVVTSVSSGMSHLVDVAGRKSTHNAILRDIIMLENQIPLFLLRKMLEFQFSSLEFADNLLVSMLMGFCKELSPFKIVEEFPKFQFTECAHLLDFLYQLFVPKLERNCEITEDDHEQIGANQGEDSSFAKSGRVGEAVGEAWKIVVKINNGPVRLLKRIVFSRPVKLMFKLPWTLLSNIPGIKLLAQPIGYMCFSQEKAEEFNPESEREANINKPPLVEEIAIPSVTKLSKSGVSLVATNSGIMSINFDSKKMKFYLPRVSLDVNTEVILRNLVAYEACKASGPVIFTRYTELMNGIIDTEEDAVLLREKGIILNRLKSDKEVANLWNGMSKSVRLTKVPFLDKVIEDVNGFYNGRWKVKITKTMKHYVFGSWQFLTFIACIMLLMLTTLQAFCSVYKCARIFRIQNSGD</sequence>
<comment type="caution">
    <text evidence="2">The sequence shown here is derived from an EMBL/GenBank/DDBJ whole genome shotgun (WGS) entry which is preliminary data.</text>
</comment>
<protein>
    <submittedName>
        <fullName evidence="2">Uncharacterized protein</fullName>
    </submittedName>
</protein>
<reference evidence="2 3" key="1">
    <citation type="journal article" date="2021" name="BMC Genomics">
        <title>Datura genome reveals duplications of psychoactive alkaloid biosynthetic genes and high mutation rate following tissue culture.</title>
        <authorList>
            <person name="Rajewski A."/>
            <person name="Carter-House D."/>
            <person name="Stajich J."/>
            <person name="Litt A."/>
        </authorList>
    </citation>
    <scope>NUCLEOTIDE SEQUENCE [LARGE SCALE GENOMIC DNA]</scope>
    <source>
        <strain evidence="2">AR-01</strain>
    </source>
</reference>
<keyword evidence="3" id="KW-1185">Reference proteome</keyword>
<dbReference type="PANTHER" id="PTHR31549:SF273">
    <property type="match status" value="1"/>
</dbReference>
<proteinExistence type="predicted"/>
<accession>A0ABS8RJG4</accession>
<evidence type="ECO:0000256" key="1">
    <source>
        <dbReference type="SAM" id="Phobius"/>
    </source>
</evidence>
<evidence type="ECO:0000313" key="2">
    <source>
        <dbReference type="EMBL" id="MCD7446744.1"/>
    </source>
</evidence>
<keyword evidence="1" id="KW-1133">Transmembrane helix</keyword>
<name>A0ABS8RJG4_DATST</name>
<dbReference type="PANTHER" id="PTHR31549">
    <property type="entry name" value="PROTEIN, PUTATIVE (DUF247)-RELATED-RELATED"/>
    <property type="match status" value="1"/>
</dbReference>
<feature type="transmembrane region" description="Helical" evidence="1">
    <location>
        <begin position="524"/>
        <end position="548"/>
    </location>
</feature>
<keyword evidence="1" id="KW-0812">Transmembrane</keyword>
<gene>
    <name evidence="2" type="ORF">HAX54_015648</name>
</gene>
<dbReference type="Pfam" id="PF03140">
    <property type="entry name" value="DUF247"/>
    <property type="match status" value="1"/>
</dbReference>
<dbReference type="InterPro" id="IPR004158">
    <property type="entry name" value="DUF247_pln"/>
</dbReference>